<evidence type="ECO:0000259" key="1">
    <source>
        <dbReference type="Pfam" id="PF09407"/>
    </source>
</evidence>
<name>A0A1G8WFX8_9MICC</name>
<gene>
    <name evidence="2" type="ORF">SAMN05216555_11672</name>
</gene>
<evidence type="ECO:0000313" key="2">
    <source>
        <dbReference type="EMBL" id="SDJ77111.1"/>
    </source>
</evidence>
<sequence length="201" mass="21340">MTATPTPTEPGLPLQELYSPGDVFSHAELQSMAFDGVLQPLYGESFTAPGESVTPRLRARAAGLVVPEHIRQKVVAGRMTAAWIYGCGNAPERLSLLVDAKHRISSLRSTRGCILHEVRLGPLDVMSIGGLLVTSPLRTAVDVALHVEAERAVPALQALLDRADLGIRLRLLVLAVEATPRVPHKKAALAKLAVLSGPSAA</sequence>
<evidence type="ECO:0000313" key="3">
    <source>
        <dbReference type="Proteomes" id="UP000182130"/>
    </source>
</evidence>
<dbReference type="Pfam" id="PF09407">
    <property type="entry name" value="AbiEi_1"/>
    <property type="match status" value="1"/>
</dbReference>
<proteinExistence type="predicted"/>
<feature type="domain" description="AbiEi antitoxin C-terminal" evidence="1">
    <location>
        <begin position="68"/>
        <end position="163"/>
    </location>
</feature>
<organism evidence="2 3">
    <name type="scientific">Arthrobacter cupressi</name>
    <dbReference type="NCBI Taxonomy" id="1045773"/>
    <lineage>
        <taxon>Bacteria</taxon>
        <taxon>Bacillati</taxon>
        <taxon>Actinomycetota</taxon>
        <taxon>Actinomycetes</taxon>
        <taxon>Micrococcales</taxon>
        <taxon>Micrococcaceae</taxon>
        <taxon>Arthrobacter</taxon>
    </lineage>
</organism>
<dbReference type="Proteomes" id="UP000182130">
    <property type="component" value="Unassembled WGS sequence"/>
</dbReference>
<protein>
    <recommendedName>
        <fullName evidence="1">AbiEi antitoxin C-terminal domain-containing protein</fullName>
    </recommendedName>
</protein>
<dbReference type="STRING" id="1045773.SAMN05216555_11672"/>
<dbReference type="OrthoDB" id="4802815at2"/>
<reference evidence="3" key="1">
    <citation type="submission" date="2016-10" db="EMBL/GenBank/DDBJ databases">
        <authorList>
            <person name="Varghese N."/>
            <person name="Submissions S."/>
        </authorList>
    </citation>
    <scope>NUCLEOTIDE SEQUENCE [LARGE SCALE GENOMIC DNA]</scope>
    <source>
        <strain evidence="3">CGMCC 1.10783</strain>
    </source>
</reference>
<dbReference type="InterPro" id="IPR018547">
    <property type="entry name" value="AbiEi_C"/>
</dbReference>
<dbReference type="EMBL" id="FNEI01000016">
    <property type="protein sequence ID" value="SDJ77111.1"/>
    <property type="molecule type" value="Genomic_DNA"/>
</dbReference>
<keyword evidence="3" id="KW-1185">Reference proteome</keyword>
<dbReference type="AlphaFoldDB" id="A0A1G8WFX8"/>
<dbReference type="RefSeq" id="WP_074590873.1">
    <property type="nucleotide sequence ID" value="NZ_FNEI01000016.1"/>
</dbReference>
<accession>A0A1G8WFX8</accession>